<dbReference type="InterPro" id="IPR002347">
    <property type="entry name" value="SDR_fam"/>
</dbReference>
<dbReference type="PANTHER" id="PTHR42879">
    <property type="entry name" value="3-OXOACYL-(ACYL-CARRIER-PROTEIN) REDUCTASE"/>
    <property type="match status" value="1"/>
</dbReference>
<dbReference type="AlphaFoldDB" id="A0A4Q7YCC8"/>
<dbReference type="Gene3D" id="3.40.50.720">
    <property type="entry name" value="NAD(P)-binding Rossmann-like Domain"/>
    <property type="match status" value="1"/>
</dbReference>
<name>A0A4Q7YCC8_9ACTN</name>
<dbReference type="GO" id="GO:0016491">
    <property type="term" value="F:oxidoreductase activity"/>
    <property type="evidence" value="ECO:0007669"/>
    <property type="project" value="UniProtKB-KW"/>
</dbReference>
<dbReference type="OrthoDB" id="7064009at2"/>
<evidence type="ECO:0000256" key="2">
    <source>
        <dbReference type="ARBA" id="ARBA00023002"/>
    </source>
</evidence>
<dbReference type="PANTHER" id="PTHR42879:SF2">
    <property type="entry name" value="3-OXOACYL-[ACYL-CARRIER-PROTEIN] REDUCTASE FABG"/>
    <property type="match status" value="1"/>
</dbReference>
<proteinExistence type="inferred from homology"/>
<comment type="caution">
    <text evidence="3">The sequence shown here is derived from an EMBL/GenBank/DDBJ whole genome shotgun (WGS) entry which is preliminary data.</text>
</comment>
<dbReference type="EMBL" id="SHKV01000001">
    <property type="protein sequence ID" value="RZU34163.1"/>
    <property type="molecule type" value="Genomic_DNA"/>
</dbReference>
<evidence type="ECO:0000313" key="4">
    <source>
        <dbReference type="Proteomes" id="UP000292507"/>
    </source>
</evidence>
<sequence>MTVALVTGATKNIGYAIASALAAQGITVALNGRDEAVVGEAVERLSATGATVLPAVGDIASEQGVAALVDDLLGRVPQVDILVNNAGIRAHGPLVDTDLADWQAVLDTVLTGAFLTTRALLGGMCDRGWGRIVNIAGVSGQSGAANRPSVVAAKSGLIGLTKATAHEAAARGVTVNAVSPGLIDTQRSATRGDHAVADAHYKQMAAAVPLQRQGKPEEVGALCAFLCSDAAGFITGQVYGINGGVYM</sequence>
<evidence type="ECO:0000313" key="3">
    <source>
        <dbReference type="EMBL" id="RZU34163.1"/>
    </source>
</evidence>
<dbReference type="FunFam" id="3.40.50.720:FF:000173">
    <property type="entry name" value="3-oxoacyl-[acyl-carrier protein] reductase"/>
    <property type="match status" value="1"/>
</dbReference>
<dbReference type="Proteomes" id="UP000292507">
    <property type="component" value="Unassembled WGS sequence"/>
</dbReference>
<dbReference type="PRINTS" id="PR00080">
    <property type="entry name" value="SDRFAMILY"/>
</dbReference>
<gene>
    <name evidence="3" type="ORF">BKA19_3921</name>
</gene>
<dbReference type="RefSeq" id="WP_104527081.1">
    <property type="nucleotide sequence ID" value="NZ_POQT01000003.1"/>
</dbReference>
<dbReference type="InterPro" id="IPR050259">
    <property type="entry name" value="SDR"/>
</dbReference>
<accession>A0A4Q7YCC8</accession>
<dbReference type="SUPFAM" id="SSF51735">
    <property type="entry name" value="NAD(P)-binding Rossmann-fold domains"/>
    <property type="match status" value="1"/>
</dbReference>
<dbReference type="InterPro" id="IPR036291">
    <property type="entry name" value="NAD(P)-bd_dom_sf"/>
</dbReference>
<protein>
    <submittedName>
        <fullName evidence="3">Acetoacetyl-CoA reductase/3-oxoacyl-[acyl-carrier protein] reductase</fullName>
    </submittedName>
</protein>
<dbReference type="PRINTS" id="PR00081">
    <property type="entry name" value="GDHRDH"/>
</dbReference>
<reference evidence="3 4" key="1">
    <citation type="submission" date="2019-02" db="EMBL/GenBank/DDBJ databases">
        <title>Sequencing the genomes of 1000 actinobacteria strains.</title>
        <authorList>
            <person name="Klenk H.-P."/>
        </authorList>
    </citation>
    <scope>NUCLEOTIDE SEQUENCE [LARGE SCALE GENOMIC DNA]</scope>
    <source>
        <strain evidence="3 4">DSM 44509</strain>
    </source>
</reference>
<comment type="similarity">
    <text evidence="1">Belongs to the short-chain dehydrogenases/reductases (SDR) family.</text>
</comment>
<keyword evidence="4" id="KW-1185">Reference proteome</keyword>
<dbReference type="Pfam" id="PF13561">
    <property type="entry name" value="adh_short_C2"/>
    <property type="match status" value="1"/>
</dbReference>
<evidence type="ECO:0000256" key="1">
    <source>
        <dbReference type="ARBA" id="ARBA00006484"/>
    </source>
</evidence>
<organism evidence="3 4">
    <name type="scientific">Blastococcus saxobsidens</name>
    <dbReference type="NCBI Taxonomy" id="138336"/>
    <lineage>
        <taxon>Bacteria</taxon>
        <taxon>Bacillati</taxon>
        <taxon>Actinomycetota</taxon>
        <taxon>Actinomycetes</taxon>
        <taxon>Geodermatophilales</taxon>
        <taxon>Geodermatophilaceae</taxon>
        <taxon>Blastococcus</taxon>
    </lineage>
</organism>
<keyword evidence="2" id="KW-0560">Oxidoreductase</keyword>